<dbReference type="Proteomes" id="UP000544090">
    <property type="component" value="Unassembled WGS sequence"/>
</dbReference>
<evidence type="ECO:0000256" key="5">
    <source>
        <dbReference type="ARBA" id="ARBA00022727"/>
    </source>
</evidence>
<dbReference type="GO" id="GO:0006235">
    <property type="term" value="P:dTTP biosynthetic process"/>
    <property type="evidence" value="ECO:0007669"/>
    <property type="project" value="UniProtKB-UniRule"/>
</dbReference>
<keyword evidence="4 10" id="KW-0808">Transferase</keyword>
<dbReference type="GO" id="GO:0006233">
    <property type="term" value="P:dTDP biosynthetic process"/>
    <property type="evidence" value="ECO:0007669"/>
    <property type="project" value="InterPro"/>
</dbReference>
<sequence>MEPMLEKRNLSIALAGIDGAGKSSAAKALASRLRDRGMTVEVTGVYGGRKNMDNLARRFGTTASRILGIRGMDFAETLVRAARMAHATRLMRRGGLLILDRSFHCQQALRRARRLPGPGLAGLLELLFPGPDAVVFFEIDPQTAFARIRARGTDVESLEDLAALDAGYRQLETFGDFITIDAAQSPDRVADQLEQEVLRLLGSSALHPPLDLFFPVFDGQDEVARAAYTSGHG</sequence>
<organism evidence="12 13">
    <name type="scientific">Arthrobacter mobilis</name>
    <dbReference type="NCBI Taxonomy" id="2724944"/>
    <lineage>
        <taxon>Bacteria</taxon>
        <taxon>Bacillati</taxon>
        <taxon>Actinomycetota</taxon>
        <taxon>Actinomycetes</taxon>
        <taxon>Micrococcales</taxon>
        <taxon>Micrococcaceae</taxon>
        <taxon>Arthrobacter</taxon>
    </lineage>
</organism>
<dbReference type="AlphaFoldDB" id="A0A7X6HER6"/>
<keyword evidence="13" id="KW-1185">Reference proteome</keyword>
<protein>
    <recommendedName>
        <fullName evidence="3 10">Thymidylate kinase</fullName>
        <ecNumber evidence="2 10">2.7.4.9</ecNumber>
    </recommendedName>
    <alternativeName>
        <fullName evidence="10">dTMP kinase</fullName>
    </alternativeName>
</protein>
<dbReference type="InterPro" id="IPR039430">
    <property type="entry name" value="Thymidylate_kin-like_dom"/>
</dbReference>
<dbReference type="Pfam" id="PF02223">
    <property type="entry name" value="Thymidylate_kin"/>
    <property type="match status" value="1"/>
</dbReference>
<dbReference type="RefSeq" id="WP_168487585.1">
    <property type="nucleotide sequence ID" value="NZ_JAAZSQ010000016.1"/>
</dbReference>
<dbReference type="GO" id="GO:0005737">
    <property type="term" value="C:cytoplasm"/>
    <property type="evidence" value="ECO:0007669"/>
    <property type="project" value="TreeGrafter"/>
</dbReference>
<dbReference type="InterPro" id="IPR018094">
    <property type="entry name" value="Thymidylate_kinase"/>
</dbReference>
<dbReference type="HAMAP" id="MF_00165">
    <property type="entry name" value="Thymidylate_kinase"/>
    <property type="match status" value="1"/>
</dbReference>
<comment type="function">
    <text evidence="10">Phosphorylation of dTMP to form dTDP in both de novo and salvage pathways of dTTP synthesis.</text>
</comment>
<feature type="binding site" evidence="10">
    <location>
        <begin position="16"/>
        <end position="23"/>
    </location>
    <ligand>
        <name>ATP</name>
        <dbReference type="ChEBI" id="CHEBI:30616"/>
    </ligand>
</feature>
<evidence type="ECO:0000256" key="4">
    <source>
        <dbReference type="ARBA" id="ARBA00022679"/>
    </source>
</evidence>
<evidence type="ECO:0000256" key="1">
    <source>
        <dbReference type="ARBA" id="ARBA00009776"/>
    </source>
</evidence>
<comment type="catalytic activity">
    <reaction evidence="9 10">
        <text>dTMP + ATP = dTDP + ADP</text>
        <dbReference type="Rhea" id="RHEA:13517"/>
        <dbReference type="ChEBI" id="CHEBI:30616"/>
        <dbReference type="ChEBI" id="CHEBI:58369"/>
        <dbReference type="ChEBI" id="CHEBI:63528"/>
        <dbReference type="ChEBI" id="CHEBI:456216"/>
        <dbReference type="EC" id="2.7.4.9"/>
    </reaction>
</comment>
<accession>A0A7X6HER6</accession>
<dbReference type="GO" id="GO:0006227">
    <property type="term" value="P:dUDP biosynthetic process"/>
    <property type="evidence" value="ECO:0007669"/>
    <property type="project" value="TreeGrafter"/>
</dbReference>
<dbReference type="PANTHER" id="PTHR10344:SF4">
    <property type="entry name" value="UMP-CMP KINASE 2, MITOCHONDRIAL"/>
    <property type="match status" value="1"/>
</dbReference>
<comment type="similarity">
    <text evidence="1 10">Belongs to the thymidylate kinase family.</text>
</comment>
<keyword evidence="6 10" id="KW-0547">Nucleotide-binding</keyword>
<evidence type="ECO:0000313" key="12">
    <source>
        <dbReference type="EMBL" id="NKX55798.1"/>
    </source>
</evidence>
<dbReference type="GO" id="GO:0004798">
    <property type="term" value="F:dTMP kinase activity"/>
    <property type="evidence" value="ECO:0007669"/>
    <property type="project" value="UniProtKB-UniRule"/>
</dbReference>
<proteinExistence type="inferred from homology"/>
<reference evidence="12 13" key="1">
    <citation type="submission" date="2020-04" db="EMBL/GenBank/DDBJ databases">
        <title>Arthrobacter sp. nov.</title>
        <authorList>
            <person name="Liu S."/>
        </authorList>
    </citation>
    <scope>NUCLEOTIDE SEQUENCE [LARGE SCALE GENOMIC DNA]</scope>
    <source>
        <strain evidence="12 13">E918</strain>
    </source>
</reference>
<dbReference type="CDD" id="cd01672">
    <property type="entry name" value="TMPK"/>
    <property type="match status" value="1"/>
</dbReference>
<dbReference type="GO" id="GO:0005524">
    <property type="term" value="F:ATP binding"/>
    <property type="evidence" value="ECO:0007669"/>
    <property type="project" value="UniProtKB-UniRule"/>
</dbReference>
<evidence type="ECO:0000259" key="11">
    <source>
        <dbReference type="Pfam" id="PF02223"/>
    </source>
</evidence>
<evidence type="ECO:0000256" key="9">
    <source>
        <dbReference type="ARBA" id="ARBA00048743"/>
    </source>
</evidence>
<gene>
    <name evidence="10" type="primary">tmk</name>
    <name evidence="12" type="ORF">HGG74_14875</name>
</gene>
<keyword evidence="8 10" id="KW-0067">ATP-binding</keyword>
<dbReference type="InterPro" id="IPR027417">
    <property type="entry name" value="P-loop_NTPase"/>
</dbReference>
<feature type="domain" description="Thymidylate kinase-like" evidence="11">
    <location>
        <begin position="16"/>
        <end position="192"/>
    </location>
</feature>
<evidence type="ECO:0000256" key="8">
    <source>
        <dbReference type="ARBA" id="ARBA00022840"/>
    </source>
</evidence>
<evidence type="ECO:0000313" key="13">
    <source>
        <dbReference type="Proteomes" id="UP000544090"/>
    </source>
</evidence>
<keyword evidence="5 10" id="KW-0545">Nucleotide biosynthesis</keyword>
<evidence type="ECO:0000256" key="6">
    <source>
        <dbReference type="ARBA" id="ARBA00022741"/>
    </source>
</evidence>
<evidence type="ECO:0000256" key="2">
    <source>
        <dbReference type="ARBA" id="ARBA00012980"/>
    </source>
</evidence>
<dbReference type="PANTHER" id="PTHR10344">
    <property type="entry name" value="THYMIDYLATE KINASE"/>
    <property type="match status" value="1"/>
</dbReference>
<dbReference type="Gene3D" id="3.40.50.300">
    <property type="entry name" value="P-loop containing nucleotide triphosphate hydrolases"/>
    <property type="match status" value="1"/>
</dbReference>
<dbReference type="EMBL" id="JAAZSQ010000016">
    <property type="protein sequence ID" value="NKX55798.1"/>
    <property type="molecule type" value="Genomic_DNA"/>
</dbReference>
<name>A0A7X6HER6_9MICC</name>
<evidence type="ECO:0000256" key="10">
    <source>
        <dbReference type="HAMAP-Rule" id="MF_00165"/>
    </source>
</evidence>
<evidence type="ECO:0000256" key="7">
    <source>
        <dbReference type="ARBA" id="ARBA00022777"/>
    </source>
</evidence>
<dbReference type="EC" id="2.7.4.9" evidence="2 10"/>
<evidence type="ECO:0000256" key="3">
    <source>
        <dbReference type="ARBA" id="ARBA00017144"/>
    </source>
</evidence>
<comment type="caution">
    <text evidence="12">The sequence shown here is derived from an EMBL/GenBank/DDBJ whole genome shotgun (WGS) entry which is preliminary data.</text>
</comment>
<dbReference type="SUPFAM" id="SSF52540">
    <property type="entry name" value="P-loop containing nucleoside triphosphate hydrolases"/>
    <property type="match status" value="1"/>
</dbReference>
<keyword evidence="7 10" id="KW-0418">Kinase</keyword>